<dbReference type="AlphaFoldDB" id="A0A6I4USH2"/>
<dbReference type="OrthoDB" id="7432856at2"/>
<comment type="caution">
    <text evidence="1">The sequence shown here is derived from an EMBL/GenBank/DDBJ whole genome shotgun (WGS) entry which is preliminary data.</text>
</comment>
<name>A0A6I4USH2_9SPHN</name>
<dbReference type="Pfam" id="PF19135">
    <property type="entry name" value="DUF5818"/>
    <property type="match status" value="1"/>
</dbReference>
<keyword evidence="2" id="KW-1185">Reference proteome</keyword>
<gene>
    <name evidence="1" type="ORF">GRI75_08025</name>
</gene>
<evidence type="ECO:0000313" key="1">
    <source>
        <dbReference type="EMBL" id="MXP41588.1"/>
    </source>
</evidence>
<reference evidence="1 2" key="1">
    <citation type="submission" date="2019-12" db="EMBL/GenBank/DDBJ databases">
        <title>Genomic-based taxomic classification of the family Erythrobacteraceae.</title>
        <authorList>
            <person name="Xu L."/>
        </authorList>
    </citation>
    <scope>NUCLEOTIDE SEQUENCE [LARGE SCALE GENOMIC DNA]</scope>
    <source>
        <strain evidence="1 2">MCCC 1K02066</strain>
    </source>
</reference>
<dbReference type="EMBL" id="WTYK01000004">
    <property type="protein sequence ID" value="MXP41588.1"/>
    <property type="molecule type" value="Genomic_DNA"/>
</dbReference>
<dbReference type="RefSeq" id="WP_160746448.1">
    <property type="nucleotide sequence ID" value="NZ_WTYK01000004.1"/>
</dbReference>
<protein>
    <submittedName>
        <fullName evidence="1">Uncharacterized protein</fullName>
    </submittedName>
</protein>
<dbReference type="Proteomes" id="UP000469159">
    <property type="component" value="Unassembled WGS sequence"/>
</dbReference>
<accession>A0A6I4USH2</accession>
<evidence type="ECO:0000313" key="2">
    <source>
        <dbReference type="Proteomes" id="UP000469159"/>
    </source>
</evidence>
<dbReference type="InterPro" id="IPR043856">
    <property type="entry name" value="DUF5818"/>
</dbReference>
<sequence>MPLGTSHTVEGVVRRPERMRFVIALFEGGEWELELSGRLPRYVDQAVTIEGIRSGFNRLDVVRIKPHGEEWPERSWSDRWRRLLER</sequence>
<proteinExistence type="predicted"/>
<organism evidence="1 2">
    <name type="scientific">Croceibacterium soli</name>
    <dbReference type="NCBI Taxonomy" id="1739690"/>
    <lineage>
        <taxon>Bacteria</taxon>
        <taxon>Pseudomonadati</taxon>
        <taxon>Pseudomonadota</taxon>
        <taxon>Alphaproteobacteria</taxon>
        <taxon>Sphingomonadales</taxon>
        <taxon>Erythrobacteraceae</taxon>
        <taxon>Croceibacterium</taxon>
    </lineage>
</organism>